<gene>
    <name evidence="14" type="primary">uppP</name>
    <name evidence="15" type="ORF">UR56_C0001G0021</name>
</gene>
<evidence type="ECO:0000256" key="8">
    <source>
        <dbReference type="ARBA" id="ARBA00022989"/>
    </source>
</evidence>
<evidence type="ECO:0000256" key="7">
    <source>
        <dbReference type="ARBA" id="ARBA00022801"/>
    </source>
</evidence>
<feature type="transmembrane region" description="Helical" evidence="14">
    <location>
        <begin position="71"/>
        <end position="89"/>
    </location>
</feature>
<keyword evidence="8 14" id="KW-1133">Transmembrane helix</keyword>
<evidence type="ECO:0000256" key="3">
    <source>
        <dbReference type="ARBA" id="ARBA00012374"/>
    </source>
</evidence>
<evidence type="ECO:0000256" key="11">
    <source>
        <dbReference type="ARBA" id="ARBA00032707"/>
    </source>
</evidence>
<dbReference type="EC" id="3.6.1.27" evidence="3 14"/>
<keyword evidence="5 14" id="KW-1003">Cell membrane</keyword>
<keyword evidence="10 14" id="KW-0046">Antibiotic resistance</keyword>
<evidence type="ECO:0000256" key="13">
    <source>
        <dbReference type="ARBA" id="ARBA00047594"/>
    </source>
</evidence>
<name>A0A0G0B1K6_9BACT</name>
<keyword evidence="7 14" id="KW-0378">Hydrolase</keyword>
<reference evidence="15 16" key="1">
    <citation type="journal article" date="2015" name="Nature">
        <title>rRNA introns, odd ribosomes, and small enigmatic genomes across a large radiation of phyla.</title>
        <authorList>
            <person name="Brown C.T."/>
            <person name="Hug L.A."/>
            <person name="Thomas B.C."/>
            <person name="Sharon I."/>
            <person name="Castelle C.J."/>
            <person name="Singh A."/>
            <person name="Wilkins M.J."/>
            <person name="Williams K.H."/>
            <person name="Banfield J.F."/>
        </authorList>
    </citation>
    <scope>NUCLEOTIDE SEQUENCE [LARGE SCALE GENOMIC DNA]</scope>
</reference>
<evidence type="ECO:0000256" key="5">
    <source>
        <dbReference type="ARBA" id="ARBA00022475"/>
    </source>
</evidence>
<protein>
    <recommendedName>
        <fullName evidence="4 14">Undecaprenyl-diphosphatase</fullName>
        <ecNumber evidence="3 14">3.6.1.27</ecNumber>
    </recommendedName>
    <alternativeName>
        <fullName evidence="12 14">Bacitracin resistance protein</fullName>
    </alternativeName>
    <alternativeName>
        <fullName evidence="11 14">Undecaprenyl pyrophosphate phosphatase</fullName>
    </alternativeName>
</protein>
<dbReference type="GO" id="GO:0071555">
    <property type="term" value="P:cell wall organization"/>
    <property type="evidence" value="ECO:0007669"/>
    <property type="project" value="UniProtKB-KW"/>
</dbReference>
<dbReference type="Pfam" id="PF02673">
    <property type="entry name" value="BacA"/>
    <property type="match status" value="1"/>
</dbReference>
<dbReference type="GO" id="GO:0046677">
    <property type="term" value="P:response to antibiotic"/>
    <property type="evidence" value="ECO:0007669"/>
    <property type="project" value="UniProtKB-UniRule"/>
</dbReference>
<feature type="transmembrane region" description="Helical" evidence="14">
    <location>
        <begin position="101"/>
        <end position="122"/>
    </location>
</feature>
<evidence type="ECO:0000256" key="14">
    <source>
        <dbReference type="HAMAP-Rule" id="MF_01006"/>
    </source>
</evidence>
<feature type="transmembrane region" description="Helical" evidence="14">
    <location>
        <begin position="47"/>
        <end position="64"/>
    </location>
</feature>
<keyword evidence="14" id="KW-0961">Cell wall biogenesis/degradation</keyword>
<organism evidence="15 16">
    <name type="scientific">Candidatus Roizmanbacteria bacterium GW2011_GWC2_34_23</name>
    <dbReference type="NCBI Taxonomy" id="1618484"/>
    <lineage>
        <taxon>Bacteria</taxon>
        <taxon>Candidatus Roizmaniibacteriota</taxon>
    </lineage>
</organism>
<keyword evidence="9 14" id="KW-0472">Membrane</keyword>
<evidence type="ECO:0000313" key="16">
    <source>
        <dbReference type="Proteomes" id="UP000034004"/>
    </source>
</evidence>
<dbReference type="HAMAP" id="MF_01006">
    <property type="entry name" value="Undec_diphosphatase"/>
    <property type="match status" value="1"/>
</dbReference>
<dbReference type="EMBL" id="LBPR01000001">
    <property type="protein sequence ID" value="KKP63214.1"/>
    <property type="molecule type" value="Genomic_DNA"/>
</dbReference>
<keyword evidence="6 14" id="KW-0812">Transmembrane</keyword>
<dbReference type="InterPro" id="IPR003824">
    <property type="entry name" value="UppP"/>
</dbReference>
<dbReference type="PANTHER" id="PTHR30622:SF3">
    <property type="entry name" value="UNDECAPRENYL-DIPHOSPHATASE"/>
    <property type="match status" value="1"/>
</dbReference>
<keyword evidence="14" id="KW-0133">Cell shape</keyword>
<feature type="transmembrane region" description="Helical" evidence="14">
    <location>
        <begin position="177"/>
        <end position="197"/>
    </location>
</feature>
<sequence>MNVLNAIILGLVEGITEFLPISSTAHLIISSKLLNIPATEFQKFFEVFIQSGAILAVVFIYWKIILKNRNLMINIILSFFPTAVIGLLLHKVIKGVFFESFTLIAISLFVIGLFFIVFEFLLKKKIIKTDKKIIQMTILQALLIGVGQSLAVVPGVSRAGAVILIMMIMSFNREESALYSFVLAVPTLLAASAFDFMKTDPQLIFAGNNPLFLFIGLTTSFLSALLAIKWFIKFLQKNSLSIFGVYRIALSIFTFLL</sequence>
<comment type="subcellular location">
    <subcellularLocation>
        <location evidence="1 14">Cell membrane</location>
        <topology evidence="1 14">Multi-pass membrane protein</topology>
    </subcellularLocation>
</comment>
<comment type="similarity">
    <text evidence="2 14">Belongs to the UppP family.</text>
</comment>
<dbReference type="GO" id="GO:0050380">
    <property type="term" value="F:undecaprenyl-diphosphatase activity"/>
    <property type="evidence" value="ECO:0007669"/>
    <property type="project" value="UniProtKB-UniRule"/>
</dbReference>
<feature type="transmembrane region" description="Helical" evidence="14">
    <location>
        <begin position="209"/>
        <end position="232"/>
    </location>
</feature>
<dbReference type="Proteomes" id="UP000034004">
    <property type="component" value="Unassembled WGS sequence"/>
</dbReference>
<evidence type="ECO:0000256" key="9">
    <source>
        <dbReference type="ARBA" id="ARBA00023136"/>
    </source>
</evidence>
<feature type="transmembrane region" description="Helical" evidence="14">
    <location>
        <begin position="238"/>
        <end position="256"/>
    </location>
</feature>
<comment type="caution">
    <text evidence="15">The sequence shown here is derived from an EMBL/GenBank/DDBJ whole genome shotgun (WGS) entry which is preliminary data.</text>
</comment>
<dbReference type="GO" id="GO:0009252">
    <property type="term" value="P:peptidoglycan biosynthetic process"/>
    <property type="evidence" value="ECO:0007669"/>
    <property type="project" value="UniProtKB-KW"/>
</dbReference>
<dbReference type="AlphaFoldDB" id="A0A0G0B1K6"/>
<evidence type="ECO:0000256" key="6">
    <source>
        <dbReference type="ARBA" id="ARBA00022692"/>
    </source>
</evidence>
<evidence type="ECO:0000256" key="1">
    <source>
        <dbReference type="ARBA" id="ARBA00004651"/>
    </source>
</evidence>
<dbReference type="PATRIC" id="fig|1618484.3.peg.21"/>
<keyword evidence="14" id="KW-0573">Peptidoglycan synthesis</keyword>
<evidence type="ECO:0000313" key="15">
    <source>
        <dbReference type="EMBL" id="KKP63214.1"/>
    </source>
</evidence>
<comment type="miscellaneous">
    <text evidence="14">Bacitracin is thought to be involved in the inhibition of peptidoglycan synthesis by sequestering undecaprenyl diphosphate, thereby reducing the pool of lipid carrier available.</text>
</comment>
<dbReference type="STRING" id="1618484.UR56_C0001G0021"/>
<proteinExistence type="inferred from homology"/>
<dbReference type="GO" id="GO:0005886">
    <property type="term" value="C:plasma membrane"/>
    <property type="evidence" value="ECO:0007669"/>
    <property type="project" value="UniProtKB-SubCell"/>
</dbReference>
<comment type="function">
    <text evidence="14">Catalyzes the dephosphorylation of undecaprenyl diphosphate (UPP). Confers resistance to bacitracin.</text>
</comment>
<evidence type="ECO:0000256" key="10">
    <source>
        <dbReference type="ARBA" id="ARBA00023251"/>
    </source>
</evidence>
<dbReference type="PANTHER" id="PTHR30622">
    <property type="entry name" value="UNDECAPRENYL-DIPHOSPHATASE"/>
    <property type="match status" value="1"/>
</dbReference>
<evidence type="ECO:0000256" key="4">
    <source>
        <dbReference type="ARBA" id="ARBA00021581"/>
    </source>
</evidence>
<dbReference type="GO" id="GO:0008360">
    <property type="term" value="P:regulation of cell shape"/>
    <property type="evidence" value="ECO:0007669"/>
    <property type="project" value="UniProtKB-KW"/>
</dbReference>
<comment type="catalytic activity">
    <reaction evidence="13 14">
        <text>di-trans,octa-cis-undecaprenyl diphosphate + H2O = di-trans,octa-cis-undecaprenyl phosphate + phosphate + H(+)</text>
        <dbReference type="Rhea" id="RHEA:28094"/>
        <dbReference type="ChEBI" id="CHEBI:15377"/>
        <dbReference type="ChEBI" id="CHEBI:15378"/>
        <dbReference type="ChEBI" id="CHEBI:43474"/>
        <dbReference type="ChEBI" id="CHEBI:58405"/>
        <dbReference type="ChEBI" id="CHEBI:60392"/>
        <dbReference type="EC" id="3.6.1.27"/>
    </reaction>
</comment>
<accession>A0A0G0B1K6</accession>
<evidence type="ECO:0000256" key="12">
    <source>
        <dbReference type="ARBA" id="ARBA00032932"/>
    </source>
</evidence>
<evidence type="ECO:0000256" key="2">
    <source>
        <dbReference type="ARBA" id="ARBA00010621"/>
    </source>
</evidence>